<accession>A0A4Z2BPT6</accession>
<dbReference type="Proteomes" id="UP000516260">
    <property type="component" value="Chromosome 2"/>
</dbReference>
<dbReference type="GO" id="GO:0070652">
    <property type="term" value="C:HAUS complex"/>
    <property type="evidence" value="ECO:0007669"/>
    <property type="project" value="InterPro"/>
</dbReference>
<evidence type="ECO:0008006" key="3">
    <source>
        <dbReference type="Google" id="ProtNLM"/>
    </source>
</evidence>
<dbReference type="GO" id="GO:0031023">
    <property type="term" value="P:microtubule organizing center organization"/>
    <property type="evidence" value="ECO:0007669"/>
    <property type="project" value="TreeGrafter"/>
</dbReference>
<dbReference type="AlphaFoldDB" id="A0A4Z2BPT6"/>
<dbReference type="EMBL" id="SWLE01000012">
    <property type="protein sequence ID" value="TNM93586.1"/>
    <property type="molecule type" value="Genomic_DNA"/>
</dbReference>
<keyword evidence="2" id="KW-1185">Reference proteome</keyword>
<dbReference type="GO" id="GO:0072686">
    <property type="term" value="C:mitotic spindle"/>
    <property type="evidence" value="ECO:0007669"/>
    <property type="project" value="TreeGrafter"/>
</dbReference>
<dbReference type="PANTHER" id="PTHR19378">
    <property type="entry name" value="GOLGIN- RELATED"/>
    <property type="match status" value="1"/>
</dbReference>
<dbReference type="PANTHER" id="PTHR19378:SF0">
    <property type="entry name" value="HAUS AUGMIN-LIKE COMPLEX SUBUNIT 3"/>
    <property type="match status" value="1"/>
</dbReference>
<sequence>MARLQWAHIVAQHQLMQAAAEEKSLQVAVDWLAEKGSHTKNISMSSSLHVREVVSKKELQMMEAELEALLHGPVPVALKESARLLNVPVVRGDLDLQVARQDYYTNRQDQVRDYLLRQKACFDFVHLAQEMEMRRWKTCLQHLEEVKARLDKESEAATLRIDSLGHPDLVVNPRHNPIISCKDVAFSRLLQILEHVTDKSRSEPFRTYESLGQTACKLAGDLQATRDALAGAAQEQRYTAARLNTDCEALHRAIYTELQQLNLGPQELTSKLVEVDSRLQSLQHIMQEIMGEVKGKRAQLERNALLRQERELYVYFHLDPRLLQKVVEDLEGRKGREHTSLA</sequence>
<dbReference type="GO" id="GO:0051225">
    <property type="term" value="P:spindle assembly"/>
    <property type="evidence" value="ECO:0007669"/>
    <property type="project" value="InterPro"/>
</dbReference>
<gene>
    <name evidence="1" type="ORF">fugu_001762</name>
</gene>
<protein>
    <recommendedName>
        <fullName evidence="3">HAUS augmin-like complex subunit 3 N-terminal domain-containing protein</fullName>
    </recommendedName>
</protein>
<reference evidence="1 2" key="1">
    <citation type="submission" date="2019-04" db="EMBL/GenBank/DDBJ databases">
        <title>The sequence and de novo assembly of Takifugu bimaculatus genome using PacBio and Hi-C technologies.</title>
        <authorList>
            <person name="Xu P."/>
            <person name="Liu B."/>
            <person name="Zhou Z."/>
        </authorList>
    </citation>
    <scope>NUCLEOTIDE SEQUENCE [LARGE SCALE GENOMIC DNA]</scope>
    <source>
        <strain evidence="1">TB-2018</strain>
        <tissue evidence="1">Muscle</tissue>
    </source>
</reference>
<dbReference type="GO" id="GO:0005815">
    <property type="term" value="C:microtubule organizing center"/>
    <property type="evidence" value="ECO:0007669"/>
    <property type="project" value="TreeGrafter"/>
</dbReference>
<comment type="caution">
    <text evidence="1">The sequence shown here is derived from an EMBL/GenBank/DDBJ whole genome shotgun (WGS) entry which is preliminary data.</text>
</comment>
<dbReference type="InterPro" id="IPR026206">
    <property type="entry name" value="HAUS3"/>
</dbReference>
<organism evidence="1 2">
    <name type="scientific">Takifugu bimaculatus</name>
    <dbReference type="NCBI Taxonomy" id="433685"/>
    <lineage>
        <taxon>Eukaryota</taxon>
        <taxon>Metazoa</taxon>
        <taxon>Chordata</taxon>
        <taxon>Craniata</taxon>
        <taxon>Vertebrata</taxon>
        <taxon>Euteleostomi</taxon>
        <taxon>Actinopterygii</taxon>
        <taxon>Neopterygii</taxon>
        <taxon>Teleostei</taxon>
        <taxon>Neoteleostei</taxon>
        <taxon>Acanthomorphata</taxon>
        <taxon>Eupercaria</taxon>
        <taxon>Tetraodontiformes</taxon>
        <taxon>Tetradontoidea</taxon>
        <taxon>Tetraodontidae</taxon>
        <taxon>Takifugu</taxon>
    </lineage>
</organism>
<dbReference type="PRINTS" id="PR02089">
    <property type="entry name" value="HAUSAUGMINL3"/>
</dbReference>
<proteinExistence type="predicted"/>
<evidence type="ECO:0000313" key="1">
    <source>
        <dbReference type="EMBL" id="TNM93586.1"/>
    </source>
</evidence>
<evidence type="ECO:0000313" key="2">
    <source>
        <dbReference type="Proteomes" id="UP000516260"/>
    </source>
</evidence>
<name>A0A4Z2BPT6_9TELE</name>